<feature type="compositionally biased region" description="Basic and acidic residues" evidence="1">
    <location>
        <begin position="125"/>
        <end position="139"/>
    </location>
</feature>
<organism evidence="2 3">
    <name type="scientific">Streptomyces griseochromogenes</name>
    <dbReference type="NCBI Taxonomy" id="68214"/>
    <lineage>
        <taxon>Bacteria</taxon>
        <taxon>Bacillati</taxon>
        <taxon>Actinomycetota</taxon>
        <taxon>Actinomycetes</taxon>
        <taxon>Kitasatosporales</taxon>
        <taxon>Streptomycetaceae</taxon>
        <taxon>Streptomyces</taxon>
    </lineage>
</organism>
<feature type="region of interest" description="Disordered" evidence="1">
    <location>
        <begin position="1"/>
        <end position="154"/>
    </location>
</feature>
<comment type="caution">
    <text evidence="2">The sequence shown here is derived from an EMBL/GenBank/DDBJ whole genome shotgun (WGS) entry which is preliminary data.</text>
</comment>
<protein>
    <submittedName>
        <fullName evidence="2">Uncharacterized protein</fullName>
    </submittedName>
</protein>
<dbReference type="Proteomes" id="UP001519309">
    <property type="component" value="Unassembled WGS sequence"/>
</dbReference>
<name>A0ABS4MAD4_9ACTN</name>
<evidence type="ECO:0000313" key="2">
    <source>
        <dbReference type="EMBL" id="MBP2056636.1"/>
    </source>
</evidence>
<evidence type="ECO:0000313" key="3">
    <source>
        <dbReference type="Proteomes" id="UP001519309"/>
    </source>
</evidence>
<feature type="compositionally biased region" description="Polar residues" evidence="1">
    <location>
        <begin position="88"/>
        <end position="98"/>
    </location>
</feature>
<reference evidence="2 3" key="1">
    <citation type="submission" date="2021-03" db="EMBL/GenBank/DDBJ databases">
        <title>Genomic Encyclopedia of Type Strains, Phase IV (KMG-IV): sequencing the most valuable type-strain genomes for metagenomic binning, comparative biology and taxonomic classification.</title>
        <authorList>
            <person name="Goeker M."/>
        </authorList>
    </citation>
    <scope>NUCLEOTIDE SEQUENCE [LARGE SCALE GENOMIC DNA]</scope>
    <source>
        <strain evidence="2 3">DSM 40499</strain>
    </source>
</reference>
<sequence length="206" mass="22236">MPVEVRPPMRRTALAAPCSGKSAVTSRNTLPSGPALADGQCVEADVDRDSTDPQPQRQPFLEPVEACTKPGPWSPARRLPPRRPIPASGSSSRSTQLAATPIGPPPLRVRNRLHRLQNRSLPPPDAHRTHTTRAVERTRGPAPAPLGSSADFAHRSNTTCPGRITSAVSRVLTAPLATVQRASAKRHSTAHHRRQGEIHMRLPVKP</sequence>
<gene>
    <name evidence="2" type="ORF">J2Z21_009655</name>
</gene>
<feature type="compositionally biased region" description="Polar residues" evidence="1">
    <location>
        <begin position="22"/>
        <end position="31"/>
    </location>
</feature>
<proteinExistence type="predicted"/>
<dbReference type="EMBL" id="JAGGLP010000054">
    <property type="protein sequence ID" value="MBP2056636.1"/>
    <property type="molecule type" value="Genomic_DNA"/>
</dbReference>
<keyword evidence="3" id="KW-1185">Reference proteome</keyword>
<evidence type="ECO:0000256" key="1">
    <source>
        <dbReference type="SAM" id="MobiDB-lite"/>
    </source>
</evidence>
<accession>A0ABS4MAD4</accession>